<dbReference type="RefSeq" id="XP_026286465.2">
    <property type="nucleotide sequence ID" value="XM_026430680.2"/>
</dbReference>
<feature type="region of interest" description="Disordered" evidence="5">
    <location>
        <begin position="90"/>
        <end position="138"/>
    </location>
</feature>
<evidence type="ECO:0000313" key="7">
    <source>
        <dbReference type="Proteomes" id="UP000504606"/>
    </source>
</evidence>
<dbReference type="PANTHER" id="PTHR22791">
    <property type="entry name" value="RING-TYPE DOMAIN-CONTAINING PROTEIN"/>
    <property type="match status" value="1"/>
</dbReference>
<evidence type="ECO:0000259" key="6">
    <source>
        <dbReference type="PROSITE" id="PS50089"/>
    </source>
</evidence>
<feature type="domain" description="RING-type" evidence="6">
    <location>
        <begin position="3"/>
        <end position="43"/>
    </location>
</feature>
<keyword evidence="1" id="KW-0479">Metal-binding</keyword>
<keyword evidence="2 4" id="KW-0863">Zinc-finger</keyword>
<dbReference type="InterPro" id="IPR001841">
    <property type="entry name" value="Znf_RING"/>
</dbReference>
<dbReference type="AlphaFoldDB" id="A0A6J1T4C8"/>
<gene>
    <name evidence="8" type="primary">LOC113212093</name>
</gene>
<dbReference type="GeneID" id="113212093"/>
<keyword evidence="3" id="KW-0862">Zinc</keyword>
<keyword evidence="7" id="KW-1185">Reference proteome</keyword>
<dbReference type="GO" id="GO:0008270">
    <property type="term" value="F:zinc ion binding"/>
    <property type="evidence" value="ECO:0007669"/>
    <property type="project" value="UniProtKB-KW"/>
</dbReference>
<evidence type="ECO:0000256" key="5">
    <source>
        <dbReference type="SAM" id="MobiDB-lite"/>
    </source>
</evidence>
<evidence type="ECO:0000256" key="1">
    <source>
        <dbReference type="ARBA" id="ARBA00022723"/>
    </source>
</evidence>
<reference evidence="8" key="1">
    <citation type="submission" date="2025-08" db="UniProtKB">
        <authorList>
            <consortium name="RefSeq"/>
        </authorList>
    </citation>
    <scope>IDENTIFICATION</scope>
    <source>
        <tissue evidence="8">Whole organism</tissue>
    </source>
</reference>
<evidence type="ECO:0000256" key="4">
    <source>
        <dbReference type="PROSITE-ProRule" id="PRU00175"/>
    </source>
</evidence>
<evidence type="ECO:0000256" key="2">
    <source>
        <dbReference type="ARBA" id="ARBA00022771"/>
    </source>
</evidence>
<accession>A0A6J1T4C8</accession>
<dbReference type="InterPro" id="IPR013083">
    <property type="entry name" value="Znf_RING/FYVE/PHD"/>
</dbReference>
<dbReference type="GO" id="GO:0016567">
    <property type="term" value="P:protein ubiquitination"/>
    <property type="evidence" value="ECO:0007669"/>
    <property type="project" value="TreeGrafter"/>
</dbReference>
<dbReference type="GO" id="GO:0061630">
    <property type="term" value="F:ubiquitin protein ligase activity"/>
    <property type="evidence" value="ECO:0007669"/>
    <property type="project" value="TreeGrafter"/>
</dbReference>
<dbReference type="Pfam" id="PF13445">
    <property type="entry name" value="zf-RING_UBOX"/>
    <property type="match status" value="1"/>
</dbReference>
<dbReference type="Proteomes" id="UP000504606">
    <property type="component" value="Unplaced"/>
</dbReference>
<dbReference type="InterPro" id="IPR051435">
    <property type="entry name" value="RING_finger_E3_ubiq-ligases"/>
</dbReference>
<evidence type="ECO:0000313" key="8">
    <source>
        <dbReference type="RefSeq" id="XP_026286465.2"/>
    </source>
</evidence>
<dbReference type="PROSITE" id="PS50089">
    <property type="entry name" value="ZF_RING_2"/>
    <property type="match status" value="1"/>
</dbReference>
<proteinExistence type="predicted"/>
<organism evidence="7 8">
    <name type="scientific">Frankliniella occidentalis</name>
    <name type="common">Western flower thrips</name>
    <name type="synonym">Euthrips occidentalis</name>
    <dbReference type="NCBI Taxonomy" id="133901"/>
    <lineage>
        <taxon>Eukaryota</taxon>
        <taxon>Metazoa</taxon>
        <taxon>Ecdysozoa</taxon>
        <taxon>Arthropoda</taxon>
        <taxon>Hexapoda</taxon>
        <taxon>Insecta</taxon>
        <taxon>Pterygota</taxon>
        <taxon>Neoptera</taxon>
        <taxon>Paraneoptera</taxon>
        <taxon>Thysanoptera</taxon>
        <taxon>Terebrantia</taxon>
        <taxon>Thripoidea</taxon>
        <taxon>Thripidae</taxon>
        <taxon>Frankliniella</taxon>
    </lineage>
</organism>
<protein>
    <submittedName>
        <fullName evidence="8">Uncharacterized protein LOC113212093 isoform X4</fullName>
    </submittedName>
</protein>
<sequence length="366" mass="39459">MECDLCAEHLDGAERVPKSLPCGHSACLQCLRRLPDARCPTCRRDFNGPPDALPTNFLALKLLEERRLDRSPLGWCSGCGAALTEDRVAARDAPPAAAPPAAAPPAAAPPAAAPPAAAPPAAAPPAAAPPAAAPPAAAPPATLLDQLRRLGEMDVTIFSRSRPDAMLQQKADAMRAAPGVTRLVGVCCYPDMVWSLQLMYRAAPSVEQLSVDGALVTHLRAVLAMPRLRRLKMWDDGPLFGPSWLIPPIQRVELELPPGHTGLQWLSVENVLYVDVQVLLLAHGHSLEVLQMRADCSKDDVWWMERPLLEECGLLALRKLVLMRFGADHEAGQCGQQRAQLRRALPGPGTEVLCDVCDGDEVREDF</sequence>
<name>A0A6J1T4C8_FRAOC</name>
<dbReference type="Gene3D" id="3.30.40.10">
    <property type="entry name" value="Zinc/RING finger domain, C3HC4 (zinc finger)"/>
    <property type="match status" value="1"/>
</dbReference>
<dbReference type="SMART" id="SM00184">
    <property type="entry name" value="RING"/>
    <property type="match status" value="1"/>
</dbReference>
<dbReference type="KEGG" id="foc:113212093"/>
<evidence type="ECO:0000256" key="3">
    <source>
        <dbReference type="ARBA" id="ARBA00022833"/>
    </source>
</evidence>
<feature type="compositionally biased region" description="Pro residues" evidence="5">
    <location>
        <begin position="96"/>
        <end position="138"/>
    </location>
</feature>
<dbReference type="InterPro" id="IPR027370">
    <property type="entry name" value="Znf-RING_euk"/>
</dbReference>
<dbReference type="PANTHER" id="PTHR22791:SF34">
    <property type="entry name" value="RING-TYPE DOMAIN-CONTAINING PROTEIN"/>
    <property type="match status" value="1"/>
</dbReference>
<dbReference type="SUPFAM" id="SSF57850">
    <property type="entry name" value="RING/U-box"/>
    <property type="match status" value="1"/>
</dbReference>